<organism evidence="1 2">
    <name type="scientific">Acinetobacter phage vB_ApiM_fHyAci03</name>
    <dbReference type="NCBI Taxonomy" id="2269366"/>
    <lineage>
        <taxon>Viruses</taxon>
        <taxon>Duplodnaviria</taxon>
        <taxon>Heunggongvirae</taxon>
        <taxon>Uroviricota</taxon>
        <taxon>Caudoviricetes</taxon>
        <taxon>Pantevenvirales</taxon>
        <taxon>Straboviridae</taxon>
        <taxon>Twarogvirinae</taxon>
        <taxon>Lazarusvirus</taxon>
        <taxon>Lazarusvirus fhyacithree</taxon>
    </lineage>
</organism>
<proteinExistence type="predicted"/>
<evidence type="ECO:0000313" key="1">
    <source>
        <dbReference type="EMBL" id="AXF40606.1"/>
    </source>
</evidence>
<reference evidence="2" key="1">
    <citation type="submission" date="2018-06" db="EMBL/GenBank/DDBJ databases">
        <title>Whole genome analysis of phage vB_ApiM_fHyAci03 infecting Acinetobacter pittii.</title>
        <authorList>
            <person name="Kiljunen S."/>
            <person name="Wicklund A."/>
            <person name="Skurnik M."/>
        </authorList>
    </citation>
    <scope>NUCLEOTIDE SEQUENCE [LARGE SCALE GENOMIC DNA]</scope>
</reference>
<dbReference type="EMBL" id="MH460829">
    <property type="protein sequence ID" value="AXF40606.1"/>
    <property type="molecule type" value="Genomic_DNA"/>
</dbReference>
<name>A0A345AUM3_9CAUD</name>
<gene>
    <name evidence="1" type="ORF">Ac3_037</name>
</gene>
<protein>
    <submittedName>
        <fullName evidence="1">Uncharacterized protein</fullName>
    </submittedName>
</protein>
<dbReference type="Proteomes" id="UP000255697">
    <property type="component" value="Segment"/>
</dbReference>
<accession>A0A345AUM3</accession>
<sequence length="110" mass="12729">MQNKPKFVALRRFLGQRYDELHATLLVRGYIRDIQQSDGLHTNILFRGKFTCSEVLSSHRFPLVVQYYAIAAAIEEMDLQGIERSKHGITSDCTKCQRCIDERKLLENLA</sequence>
<keyword evidence="2" id="KW-1185">Reference proteome</keyword>
<evidence type="ECO:0000313" key="2">
    <source>
        <dbReference type="Proteomes" id="UP000255697"/>
    </source>
</evidence>